<evidence type="ECO:0000313" key="4">
    <source>
        <dbReference type="Proteomes" id="UP000785679"/>
    </source>
</evidence>
<evidence type="ECO:0000256" key="1">
    <source>
        <dbReference type="SAM" id="Coils"/>
    </source>
</evidence>
<gene>
    <name evidence="3" type="ORF">FGO68_gene457</name>
</gene>
<evidence type="ECO:0000256" key="2">
    <source>
        <dbReference type="SAM" id="Phobius"/>
    </source>
</evidence>
<feature type="transmembrane region" description="Helical" evidence="2">
    <location>
        <begin position="187"/>
        <end position="205"/>
    </location>
</feature>
<comment type="caution">
    <text evidence="3">The sequence shown here is derived from an EMBL/GenBank/DDBJ whole genome shotgun (WGS) entry which is preliminary data.</text>
</comment>
<dbReference type="OrthoDB" id="327433at2759"/>
<keyword evidence="2" id="KW-0812">Transmembrane</keyword>
<protein>
    <recommendedName>
        <fullName evidence="5">TRP C-terminal domain-containing protein</fullName>
    </recommendedName>
</protein>
<dbReference type="AlphaFoldDB" id="A0A8J8P8N1"/>
<sequence length="445" mass="51567">MLSFIYLDILQTDKWLTPLIFPEIQAVADDEVESQAINSQFYQNGFQQMMLLQNLGSTFVYLILIVSGFLVMLLTRINLGLDLRPIYRLSRWLQAKLMWNYSLRFLMQQYPPLIISSLINMYEFSFETPGQKLSSSLSVVIIGLSQFITIILLYKVNRSDVNSADFVSKYGTILEGMNLKSVVGRNWSVLVMIRWTVTSVIMVVWRDLYNIQVQTLLVISIVFLMLINLGEPFKVRIDNYMSSFNEVMVSAYLYTIMMLMLTDQNQSEELRDQLGTVLIVIISVSSIINVAKFIIMLTKAIRELLKQKREAREKLVAEEKAKKQQLKLENQKKYALDGTCVEDIDGDPDNPTFLARIKQLYDGTLSKTDQNATINGNQNRLYEPQIYGEIQRLAKGPQYPPRVFQTHHEQSQDKFMRIQAQNDQLLAQLECNLRNREFLEQFSAY</sequence>
<proteinExistence type="predicted"/>
<keyword evidence="2" id="KW-0472">Membrane</keyword>
<feature type="transmembrane region" description="Helical" evidence="2">
    <location>
        <begin position="134"/>
        <end position="154"/>
    </location>
</feature>
<reference evidence="3" key="1">
    <citation type="submission" date="2019-06" db="EMBL/GenBank/DDBJ databases">
        <authorList>
            <person name="Zheng W."/>
        </authorList>
    </citation>
    <scope>NUCLEOTIDE SEQUENCE</scope>
    <source>
        <strain evidence="3">QDHG01</strain>
    </source>
</reference>
<keyword evidence="2" id="KW-1133">Transmembrane helix</keyword>
<feature type="transmembrane region" description="Helical" evidence="2">
    <location>
        <begin position="274"/>
        <end position="298"/>
    </location>
</feature>
<accession>A0A8J8P8N1</accession>
<keyword evidence="1" id="KW-0175">Coiled coil</keyword>
<dbReference type="EMBL" id="RRYP01000127">
    <property type="protein sequence ID" value="TNV87954.1"/>
    <property type="molecule type" value="Genomic_DNA"/>
</dbReference>
<feature type="transmembrane region" description="Helical" evidence="2">
    <location>
        <begin position="211"/>
        <end position="230"/>
    </location>
</feature>
<feature type="transmembrane region" description="Helical" evidence="2">
    <location>
        <begin position="242"/>
        <end position="262"/>
    </location>
</feature>
<dbReference type="Proteomes" id="UP000785679">
    <property type="component" value="Unassembled WGS sequence"/>
</dbReference>
<feature type="transmembrane region" description="Helical" evidence="2">
    <location>
        <begin position="101"/>
        <end position="122"/>
    </location>
</feature>
<evidence type="ECO:0000313" key="3">
    <source>
        <dbReference type="EMBL" id="TNV87954.1"/>
    </source>
</evidence>
<keyword evidence="4" id="KW-1185">Reference proteome</keyword>
<feature type="transmembrane region" description="Helical" evidence="2">
    <location>
        <begin position="59"/>
        <end position="81"/>
    </location>
</feature>
<name>A0A8J8P8N1_HALGN</name>
<evidence type="ECO:0008006" key="5">
    <source>
        <dbReference type="Google" id="ProtNLM"/>
    </source>
</evidence>
<feature type="coiled-coil region" evidence="1">
    <location>
        <begin position="294"/>
        <end position="329"/>
    </location>
</feature>
<organism evidence="3 4">
    <name type="scientific">Halteria grandinella</name>
    <dbReference type="NCBI Taxonomy" id="5974"/>
    <lineage>
        <taxon>Eukaryota</taxon>
        <taxon>Sar</taxon>
        <taxon>Alveolata</taxon>
        <taxon>Ciliophora</taxon>
        <taxon>Intramacronucleata</taxon>
        <taxon>Spirotrichea</taxon>
        <taxon>Stichotrichia</taxon>
        <taxon>Sporadotrichida</taxon>
        <taxon>Halteriidae</taxon>
        <taxon>Halteria</taxon>
    </lineage>
</organism>